<evidence type="ECO:0000313" key="3">
    <source>
        <dbReference type="Proteomes" id="UP000070121"/>
    </source>
</evidence>
<proteinExistence type="predicted"/>
<evidence type="ECO:0000256" key="1">
    <source>
        <dbReference type="SAM" id="MobiDB-lite"/>
    </source>
</evidence>
<keyword evidence="3" id="KW-1185">Reference proteome</keyword>
<dbReference type="EMBL" id="JFFI01002071">
    <property type="protein sequence ID" value="KXH44452.1"/>
    <property type="molecule type" value="Genomic_DNA"/>
</dbReference>
<accession>A0A135T8G2</accession>
<comment type="caution">
    <text evidence="2">The sequence shown here is derived from an EMBL/GenBank/DDBJ whole genome shotgun (WGS) entry which is preliminary data.</text>
</comment>
<protein>
    <submittedName>
        <fullName evidence="2">Uncharacterized protein</fullName>
    </submittedName>
</protein>
<evidence type="ECO:0000313" key="2">
    <source>
        <dbReference type="EMBL" id="KXH44452.1"/>
    </source>
</evidence>
<sequence length="145" mass="15389">MSERVGGKRKASESVGDVEGDYERYGGEQPSRDHKRATDAMEKPTAAAEKAAVSWEEAADVFDKASLASREAAAALDKCAAANTVNPANTATATALSETSKMMKALIEREQTLCIVGDSIWREGILMKTVGVHGTLADAENLAQM</sequence>
<feature type="compositionally biased region" description="Basic and acidic residues" evidence="1">
    <location>
        <begin position="21"/>
        <end position="42"/>
    </location>
</feature>
<feature type="compositionally biased region" description="Basic and acidic residues" evidence="1">
    <location>
        <begin position="1"/>
        <end position="12"/>
    </location>
</feature>
<gene>
    <name evidence="2" type="ORF">CSAL01_07194</name>
</gene>
<organism evidence="2 3">
    <name type="scientific">Colletotrichum salicis</name>
    <dbReference type="NCBI Taxonomy" id="1209931"/>
    <lineage>
        <taxon>Eukaryota</taxon>
        <taxon>Fungi</taxon>
        <taxon>Dikarya</taxon>
        <taxon>Ascomycota</taxon>
        <taxon>Pezizomycotina</taxon>
        <taxon>Sordariomycetes</taxon>
        <taxon>Hypocreomycetidae</taxon>
        <taxon>Glomerellales</taxon>
        <taxon>Glomerellaceae</taxon>
        <taxon>Colletotrichum</taxon>
        <taxon>Colletotrichum acutatum species complex</taxon>
    </lineage>
</organism>
<dbReference type="AlphaFoldDB" id="A0A135T8G2"/>
<dbReference type="Proteomes" id="UP000070121">
    <property type="component" value="Unassembled WGS sequence"/>
</dbReference>
<reference evidence="2 3" key="1">
    <citation type="submission" date="2014-02" db="EMBL/GenBank/DDBJ databases">
        <title>The genome sequence of Colletotrichum salicis CBS 607.94.</title>
        <authorList>
            <person name="Baroncelli R."/>
            <person name="Thon M.R."/>
        </authorList>
    </citation>
    <scope>NUCLEOTIDE SEQUENCE [LARGE SCALE GENOMIC DNA]</scope>
    <source>
        <strain evidence="2 3">CBS 607.94</strain>
    </source>
</reference>
<feature type="region of interest" description="Disordered" evidence="1">
    <location>
        <begin position="1"/>
        <end position="47"/>
    </location>
</feature>
<name>A0A135T8G2_9PEZI</name>